<accession>A0ABP7BP78</accession>
<sequence length="148" mass="16124">MALIVALVATVWLLMASRYDPQEGKVDIGSIFYAYSVLLVFPAFAAWQLALMLGWDPLLLTAAWMAAGSLSFFAATAGHPSRFALFVEAQVSMGSRFAWDPDYRERAERRNSLVKYFWRWLLVLPLAGAAALTVGYAAGADTGVGILG</sequence>
<reference evidence="3" key="1">
    <citation type="journal article" date="2019" name="Int. J. Syst. Evol. Microbiol.">
        <title>The Global Catalogue of Microorganisms (GCM) 10K type strain sequencing project: providing services to taxonomists for standard genome sequencing and annotation.</title>
        <authorList>
            <consortium name="The Broad Institute Genomics Platform"/>
            <consortium name="The Broad Institute Genome Sequencing Center for Infectious Disease"/>
            <person name="Wu L."/>
            <person name="Ma J."/>
        </authorList>
    </citation>
    <scope>NUCLEOTIDE SEQUENCE [LARGE SCALE GENOMIC DNA]</scope>
    <source>
        <strain evidence="3">JCM 30742</strain>
    </source>
</reference>
<feature type="transmembrane region" description="Helical" evidence="1">
    <location>
        <begin position="120"/>
        <end position="139"/>
    </location>
</feature>
<comment type="caution">
    <text evidence="2">The sequence shown here is derived from an EMBL/GenBank/DDBJ whole genome shotgun (WGS) entry which is preliminary data.</text>
</comment>
<evidence type="ECO:0008006" key="4">
    <source>
        <dbReference type="Google" id="ProtNLM"/>
    </source>
</evidence>
<evidence type="ECO:0000313" key="2">
    <source>
        <dbReference type="EMBL" id="GAA3666342.1"/>
    </source>
</evidence>
<dbReference type="RefSeq" id="WP_345147731.1">
    <property type="nucleotide sequence ID" value="NZ_BAABEO010000001.1"/>
</dbReference>
<keyword evidence="3" id="KW-1185">Reference proteome</keyword>
<feature type="transmembrane region" description="Helical" evidence="1">
    <location>
        <begin position="58"/>
        <end position="77"/>
    </location>
</feature>
<gene>
    <name evidence="2" type="ORF">GCM10023081_01490</name>
</gene>
<dbReference type="EMBL" id="BAABEO010000001">
    <property type="protein sequence ID" value="GAA3666342.1"/>
    <property type="molecule type" value="Genomic_DNA"/>
</dbReference>
<dbReference type="Proteomes" id="UP001500752">
    <property type="component" value="Unassembled WGS sequence"/>
</dbReference>
<protein>
    <recommendedName>
        <fullName evidence="4">DUF1295 domain-containing protein</fullName>
    </recommendedName>
</protein>
<name>A0ABP7BP78_9MICC</name>
<proteinExistence type="predicted"/>
<evidence type="ECO:0000256" key="1">
    <source>
        <dbReference type="SAM" id="Phobius"/>
    </source>
</evidence>
<keyword evidence="1" id="KW-0472">Membrane</keyword>
<keyword evidence="1" id="KW-1133">Transmembrane helix</keyword>
<organism evidence="2 3">
    <name type="scientific">Arthrobacter ginkgonis</name>
    <dbReference type="NCBI Taxonomy" id="1630594"/>
    <lineage>
        <taxon>Bacteria</taxon>
        <taxon>Bacillati</taxon>
        <taxon>Actinomycetota</taxon>
        <taxon>Actinomycetes</taxon>
        <taxon>Micrococcales</taxon>
        <taxon>Micrococcaceae</taxon>
        <taxon>Arthrobacter</taxon>
    </lineage>
</organism>
<keyword evidence="1" id="KW-0812">Transmembrane</keyword>
<evidence type="ECO:0000313" key="3">
    <source>
        <dbReference type="Proteomes" id="UP001500752"/>
    </source>
</evidence>
<feature type="transmembrane region" description="Helical" evidence="1">
    <location>
        <begin position="28"/>
        <end position="51"/>
    </location>
</feature>